<accession>A0ABR7FXA6</accession>
<dbReference type="InterPro" id="IPR053162">
    <property type="entry name" value="DnaD"/>
</dbReference>
<dbReference type="Pfam" id="PF07261">
    <property type="entry name" value="DnaB_2"/>
    <property type="match status" value="2"/>
</dbReference>
<keyword evidence="4" id="KW-1185">Reference proteome</keyword>
<dbReference type="PANTHER" id="PTHR37293:SF5">
    <property type="entry name" value="DNA REPLICATION PROTEIN"/>
    <property type="match status" value="1"/>
</dbReference>
<evidence type="ECO:0000313" key="4">
    <source>
        <dbReference type="Proteomes" id="UP000628463"/>
    </source>
</evidence>
<organism evidence="3 4">
    <name type="scientific">Lachnospira hominis</name>
    <name type="common">ex Liu et al. 2021</name>
    <dbReference type="NCBI Taxonomy" id="2763051"/>
    <lineage>
        <taxon>Bacteria</taxon>
        <taxon>Bacillati</taxon>
        <taxon>Bacillota</taxon>
        <taxon>Clostridia</taxon>
        <taxon>Lachnospirales</taxon>
        <taxon>Lachnospiraceae</taxon>
        <taxon>Lachnospira</taxon>
    </lineage>
</organism>
<dbReference type="EMBL" id="JACOPD010000001">
    <property type="protein sequence ID" value="MBC5679804.1"/>
    <property type="molecule type" value="Genomic_DNA"/>
</dbReference>
<dbReference type="InterPro" id="IPR034829">
    <property type="entry name" value="DnaD-like_sf"/>
</dbReference>
<feature type="domain" description="DnaB/C C-terminal" evidence="2">
    <location>
        <begin position="183"/>
        <end position="253"/>
    </location>
</feature>
<protein>
    <submittedName>
        <fullName evidence="3">DnaD domain protein</fullName>
    </submittedName>
</protein>
<comment type="caution">
    <text evidence="3">The sequence shown here is derived from an EMBL/GenBank/DDBJ whole genome shotgun (WGS) entry which is preliminary data.</text>
</comment>
<dbReference type="PANTHER" id="PTHR37293">
    <property type="entry name" value="PHAGE REPLICATION PROTEIN-RELATED"/>
    <property type="match status" value="1"/>
</dbReference>
<name>A0ABR7FXA6_9FIRM</name>
<reference evidence="3 4" key="1">
    <citation type="submission" date="2020-08" db="EMBL/GenBank/DDBJ databases">
        <title>Genome public.</title>
        <authorList>
            <person name="Liu C."/>
            <person name="Sun Q."/>
        </authorList>
    </citation>
    <scope>NUCLEOTIDE SEQUENCE [LARGE SCALE GENOMIC DNA]</scope>
    <source>
        <strain evidence="3 4">NSJ-43</strain>
    </source>
</reference>
<dbReference type="SUPFAM" id="SSF158499">
    <property type="entry name" value="DnaD domain-like"/>
    <property type="match status" value="2"/>
</dbReference>
<evidence type="ECO:0000256" key="1">
    <source>
        <dbReference type="ARBA" id="ARBA00093462"/>
    </source>
</evidence>
<feature type="domain" description="DnaB/C C-terminal" evidence="2">
    <location>
        <begin position="272"/>
        <end position="335"/>
    </location>
</feature>
<dbReference type="Gene3D" id="1.10.10.630">
    <property type="entry name" value="DnaD domain-like"/>
    <property type="match status" value="2"/>
</dbReference>
<dbReference type="InterPro" id="IPR006343">
    <property type="entry name" value="DnaB/C_C"/>
</dbReference>
<dbReference type="RefSeq" id="WP_186836035.1">
    <property type="nucleotide sequence ID" value="NZ_JACOPD010000001.1"/>
</dbReference>
<dbReference type="Proteomes" id="UP000628463">
    <property type="component" value="Unassembled WGS sequence"/>
</dbReference>
<comment type="similarity">
    <text evidence="1">Belongs to the DnaB/DnaD family.</text>
</comment>
<evidence type="ECO:0000313" key="3">
    <source>
        <dbReference type="EMBL" id="MBC5679804.1"/>
    </source>
</evidence>
<proteinExistence type="inferred from homology"/>
<dbReference type="NCBIfam" id="TIGR01446">
    <property type="entry name" value="DnaD_dom"/>
    <property type="match status" value="2"/>
</dbReference>
<sequence>MNNLSLSTMNNTNTTTVSNVFIDEFMPLANGEFTKIYLYLLRCISNGKTNISIDCLADFFNQTEADIMCALRYWDKAGVLIASTDSTGRQITGITFCNLDSASGSTPDNSSAQLNSNQMPSNHIPSNHMHAEQSTDIYNAAASDTEVPITPDSNETCDPRSAYTPKQLEDLSEQEDFSMLLYAAQTYLGSVLNSSDASVIAYLYDSLQFSSELIEYLIEYCVSNGHKSMRYIEKVALAWADKGIQTVKQAKAASSGYNDTAFSVLGAFGITNRTAGKVEQDYIKKWTDVYCFDSDIIVEACNRTLKKTHQPSFEYADSILSRWKDANVKNTSDIKRIDMEFEQNQQSSAVKRNNAYNNAVKASNNRFNNFNQRNTDIDSLESELISNNG</sequence>
<gene>
    <name evidence="3" type="ORF">H8S01_02345</name>
</gene>
<evidence type="ECO:0000259" key="2">
    <source>
        <dbReference type="Pfam" id="PF07261"/>
    </source>
</evidence>